<dbReference type="SUPFAM" id="SSF64307">
    <property type="entry name" value="SirA-like"/>
    <property type="match status" value="1"/>
</dbReference>
<dbReference type="AlphaFoldDB" id="A0A1H9NL44"/>
<accession>A0A1H9NL44</accession>
<dbReference type="STRING" id="1855383.SAMN05216548_11660"/>
<dbReference type="PROSITE" id="PS01148">
    <property type="entry name" value="UPF0033"/>
    <property type="match status" value="1"/>
</dbReference>
<evidence type="ECO:0000259" key="2">
    <source>
        <dbReference type="PROSITE" id="PS01148"/>
    </source>
</evidence>
<dbReference type="CDD" id="cd00291">
    <property type="entry name" value="SirA_YedF_YeeD"/>
    <property type="match status" value="1"/>
</dbReference>
<comment type="similarity">
    <text evidence="1">Belongs to the sulfur carrier protein TusA family.</text>
</comment>
<evidence type="ECO:0000256" key="1">
    <source>
        <dbReference type="ARBA" id="ARBA00008984"/>
    </source>
</evidence>
<feature type="domain" description="UPF0033" evidence="2">
    <location>
        <begin position="7"/>
        <end position="31"/>
    </location>
</feature>
<dbReference type="Gene3D" id="3.30.110.40">
    <property type="entry name" value="TusA-like domain"/>
    <property type="match status" value="1"/>
</dbReference>
<sequence>MEASRRLDLRGLKCPLPVLKTGRAVRDLPAGSRIEVLATDPMAAIDIPHFCREQGHRLLEQTREADHLRFLIAVGEGAAFSPPSRDGEASA</sequence>
<evidence type="ECO:0000313" key="3">
    <source>
        <dbReference type="EMBL" id="SER36656.1"/>
    </source>
</evidence>
<dbReference type="PANTHER" id="PTHR33279">
    <property type="entry name" value="SULFUR CARRIER PROTEIN YEDF-RELATED"/>
    <property type="match status" value="1"/>
</dbReference>
<dbReference type="Proteomes" id="UP000199647">
    <property type="component" value="Unassembled WGS sequence"/>
</dbReference>
<reference evidence="3 4" key="1">
    <citation type="submission" date="2016-10" db="EMBL/GenBank/DDBJ databases">
        <authorList>
            <person name="de Groot N.N."/>
        </authorList>
    </citation>
    <scope>NUCLEOTIDE SEQUENCE [LARGE SCALE GENOMIC DNA]</scope>
    <source>
        <strain evidence="3 4">A52C2</strain>
    </source>
</reference>
<name>A0A1H9NL44_9HYPH</name>
<gene>
    <name evidence="3" type="ORF">SAMN05216548_11660</name>
</gene>
<dbReference type="OrthoDB" id="9796234at2"/>
<dbReference type="InterPro" id="IPR036868">
    <property type="entry name" value="TusA-like_sf"/>
</dbReference>
<organism evidence="3 4">
    <name type="scientific">Faunimonas pinastri</name>
    <dbReference type="NCBI Taxonomy" id="1855383"/>
    <lineage>
        <taxon>Bacteria</taxon>
        <taxon>Pseudomonadati</taxon>
        <taxon>Pseudomonadota</taxon>
        <taxon>Alphaproteobacteria</taxon>
        <taxon>Hyphomicrobiales</taxon>
        <taxon>Afifellaceae</taxon>
        <taxon>Faunimonas</taxon>
    </lineage>
</organism>
<protein>
    <submittedName>
        <fullName evidence="3">tRNA 2-thiouridine synthesizing protein A</fullName>
    </submittedName>
</protein>
<evidence type="ECO:0000313" key="4">
    <source>
        <dbReference type="Proteomes" id="UP000199647"/>
    </source>
</evidence>
<dbReference type="EMBL" id="FOFG01000016">
    <property type="protein sequence ID" value="SER36656.1"/>
    <property type="molecule type" value="Genomic_DNA"/>
</dbReference>
<proteinExistence type="inferred from homology"/>
<dbReference type="RefSeq" id="WP_092498969.1">
    <property type="nucleotide sequence ID" value="NZ_FOFG01000016.1"/>
</dbReference>
<keyword evidence="4" id="KW-1185">Reference proteome</keyword>
<dbReference type="Pfam" id="PF01206">
    <property type="entry name" value="TusA"/>
    <property type="match status" value="1"/>
</dbReference>
<dbReference type="PANTHER" id="PTHR33279:SF6">
    <property type="entry name" value="SULFUR CARRIER PROTEIN YEDF-RELATED"/>
    <property type="match status" value="1"/>
</dbReference>
<dbReference type="InterPro" id="IPR001455">
    <property type="entry name" value="TusA-like"/>
</dbReference>